<organism evidence="9 10">
    <name type="scientific">Ottowia beijingensis</name>
    <dbReference type="NCBI Taxonomy" id="1207057"/>
    <lineage>
        <taxon>Bacteria</taxon>
        <taxon>Pseudomonadati</taxon>
        <taxon>Pseudomonadota</taxon>
        <taxon>Betaproteobacteria</taxon>
        <taxon>Burkholderiales</taxon>
        <taxon>Comamonadaceae</taxon>
        <taxon>Ottowia</taxon>
    </lineage>
</organism>
<dbReference type="Pfam" id="PF13720">
    <property type="entry name" value="Acetyltransf_11"/>
    <property type="match status" value="1"/>
</dbReference>
<keyword evidence="6 7" id="KW-0012">Acyltransferase</keyword>
<sequence length="262" mass="28196">MAAIHPTALVDPKAQLDSSVSVGPYAVIGPHVRIGAGTTVGAHCVIEGHTTIGQDNRIFQFASVGAQPQDKKYAGEPTRLEIGDGNTIREFVTINTGTVQDEGLTRIGHDCWIMAYVHIAHDCRLGDHIILANAVQLAGHVHLGDWVFLGGLTGVHQFGRVGAHAMTAFQTRLAQDVPPFVTAGGNPAEAQSINAEGLKRRGFSPERITLIKQMYRLLYRQGLTLHAARQQIDALRGEVAEADADIALMQDFLTSATRGIVR</sequence>
<dbReference type="EC" id="2.3.1.129" evidence="7"/>
<proteinExistence type="inferred from homology"/>
<dbReference type="InterPro" id="IPR029098">
    <property type="entry name" value="Acetyltransf_C"/>
</dbReference>
<dbReference type="InterPro" id="IPR011004">
    <property type="entry name" value="Trimer_LpxA-like_sf"/>
</dbReference>
<evidence type="ECO:0000256" key="2">
    <source>
        <dbReference type="ARBA" id="ARBA00022556"/>
    </source>
</evidence>
<dbReference type="GO" id="GO:0009245">
    <property type="term" value="P:lipid A biosynthetic process"/>
    <property type="evidence" value="ECO:0007669"/>
    <property type="project" value="UniProtKB-UniRule"/>
</dbReference>
<dbReference type="PIRSF" id="PIRSF000456">
    <property type="entry name" value="UDP-GlcNAc_acltr"/>
    <property type="match status" value="1"/>
</dbReference>
<evidence type="ECO:0000313" key="9">
    <source>
        <dbReference type="EMBL" id="NZA02649.1"/>
    </source>
</evidence>
<dbReference type="SUPFAM" id="SSF51161">
    <property type="entry name" value="Trimeric LpxA-like enzymes"/>
    <property type="match status" value="1"/>
</dbReference>
<comment type="subunit">
    <text evidence="7">Homotrimer.</text>
</comment>
<protein>
    <recommendedName>
        <fullName evidence="7">Acyl-[acyl-carrier-protein]--UDP-N-acetylglucosamine O-acyltransferase</fullName>
        <shortName evidence="7">UDP-N-acetylglucosamine acyltransferase</shortName>
        <ecNumber evidence="7">2.3.1.129</ecNumber>
    </recommendedName>
</protein>
<comment type="function">
    <text evidence="7">Involved in the biosynthesis of lipid A, a phosphorylated glycolipid that anchors the lipopolysaccharide to the outer membrane of the cell.</text>
</comment>
<dbReference type="Gene3D" id="2.160.10.10">
    <property type="entry name" value="Hexapeptide repeat proteins"/>
    <property type="match status" value="1"/>
</dbReference>
<comment type="catalytic activity">
    <reaction evidence="7">
        <text>a (3R)-hydroxyacyl-[ACP] + UDP-N-acetyl-alpha-D-glucosamine = a UDP-3-O-[(3R)-3-hydroxyacyl]-N-acetyl-alpha-D-glucosamine + holo-[ACP]</text>
        <dbReference type="Rhea" id="RHEA:67812"/>
        <dbReference type="Rhea" id="RHEA-COMP:9685"/>
        <dbReference type="Rhea" id="RHEA-COMP:9945"/>
        <dbReference type="ChEBI" id="CHEBI:57705"/>
        <dbReference type="ChEBI" id="CHEBI:64479"/>
        <dbReference type="ChEBI" id="CHEBI:78827"/>
        <dbReference type="ChEBI" id="CHEBI:173225"/>
        <dbReference type="EC" id="2.3.1.129"/>
    </reaction>
</comment>
<dbReference type="InterPro" id="IPR037157">
    <property type="entry name" value="Acetyltransf_C_sf"/>
</dbReference>
<evidence type="ECO:0000256" key="1">
    <source>
        <dbReference type="ARBA" id="ARBA00022516"/>
    </source>
</evidence>
<feature type="domain" description="UDP N-acetylglucosamine O-acyltransferase C-terminal" evidence="8">
    <location>
        <begin position="176"/>
        <end position="261"/>
    </location>
</feature>
<reference evidence="9 10" key="1">
    <citation type="submission" date="2020-07" db="EMBL/GenBank/DDBJ databases">
        <authorList>
            <person name="Maaloum M."/>
        </authorList>
    </citation>
    <scope>NUCLEOTIDE SEQUENCE [LARGE SCALE GENOMIC DNA]</scope>
    <source>
        <strain evidence="9 10">GCS-AN-3</strain>
    </source>
</reference>
<dbReference type="EMBL" id="JACCKX010000001">
    <property type="protein sequence ID" value="NZA02649.1"/>
    <property type="molecule type" value="Genomic_DNA"/>
</dbReference>
<dbReference type="InterPro" id="IPR010137">
    <property type="entry name" value="Lipid_A_LpxA"/>
</dbReference>
<evidence type="ECO:0000256" key="7">
    <source>
        <dbReference type="HAMAP-Rule" id="MF_00387"/>
    </source>
</evidence>
<dbReference type="Proteomes" id="UP000589716">
    <property type="component" value="Unassembled WGS sequence"/>
</dbReference>
<evidence type="ECO:0000256" key="3">
    <source>
        <dbReference type="ARBA" id="ARBA00022679"/>
    </source>
</evidence>
<accession>A0A853IYQ2</accession>
<comment type="subcellular location">
    <subcellularLocation>
        <location evidence="7">Cytoplasm</location>
    </subcellularLocation>
</comment>
<keyword evidence="10" id="KW-1185">Reference proteome</keyword>
<gene>
    <name evidence="7 9" type="primary">lpxA</name>
    <name evidence="9" type="ORF">H0I39_14400</name>
</gene>
<keyword evidence="4 7" id="KW-0677">Repeat</keyword>
<dbReference type="UniPathway" id="UPA00359">
    <property type="reaction ID" value="UER00477"/>
</dbReference>
<evidence type="ECO:0000256" key="5">
    <source>
        <dbReference type="ARBA" id="ARBA00023098"/>
    </source>
</evidence>
<evidence type="ECO:0000256" key="6">
    <source>
        <dbReference type="ARBA" id="ARBA00023315"/>
    </source>
</evidence>
<keyword evidence="5 7" id="KW-0443">Lipid metabolism</keyword>
<dbReference type="Gene3D" id="1.20.1180.10">
    <property type="entry name" value="Udp N-acetylglucosamine O-acyltransferase, C-terminal domain"/>
    <property type="match status" value="1"/>
</dbReference>
<evidence type="ECO:0000313" key="10">
    <source>
        <dbReference type="Proteomes" id="UP000589716"/>
    </source>
</evidence>
<dbReference type="Pfam" id="PF00132">
    <property type="entry name" value="Hexapep"/>
    <property type="match status" value="2"/>
</dbReference>
<evidence type="ECO:0000259" key="8">
    <source>
        <dbReference type="Pfam" id="PF13720"/>
    </source>
</evidence>
<dbReference type="HAMAP" id="MF_00387">
    <property type="entry name" value="LpxA"/>
    <property type="match status" value="1"/>
</dbReference>
<keyword evidence="7" id="KW-0963">Cytoplasm</keyword>
<dbReference type="InterPro" id="IPR001451">
    <property type="entry name" value="Hexapep"/>
</dbReference>
<keyword evidence="2 7" id="KW-0441">Lipid A biosynthesis</keyword>
<evidence type="ECO:0000256" key="4">
    <source>
        <dbReference type="ARBA" id="ARBA00022737"/>
    </source>
</evidence>
<dbReference type="GO" id="GO:0016020">
    <property type="term" value="C:membrane"/>
    <property type="evidence" value="ECO:0007669"/>
    <property type="project" value="GOC"/>
</dbReference>
<dbReference type="AlphaFoldDB" id="A0A853IYQ2"/>
<dbReference type="PANTHER" id="PTHR43480:SF1">
    <property type="entry name" value="ACYL-[ACYL-CARRIER-PROTEIN]--UDP-N-ACETYLGLUCOSAMINE O-ACYLTRANSFERASE, MITOCHONDRIAL-RELATED"/>
    <property type="match status" value="1"/>
</dbReference>
<dbReference type="CDD" id="cd03351">
    <property type="entry name" value="LbH_UDP-GlcNAc_AT"/>
    <property type="match status" value="1"/>
</dbReference>
<dbReference type="PANTHER" id="PTHR43480">
    <property type="entry name" value="ACYL-[ACYL-CARRIER-PROTEIN]--UDP-N-ACETYLGLUCOSAMINE O-ACYLTRANSFERASE"/>
    <property type="match status" value="1"/>
</dbReference>
<dbReference type="NCBIfam" id="NF003657">
    <property type="entry name" value="PRK05289.1"/>
    <property type="match status" value="1"/>
</dbReference>
<name>A0A853IYQ2_9BURK</name>
<comment type="similarity">
    <text evidence="7">Belongs to the transferase hexapeptide repeat family. LpxA subfamily.</text>
</comment>
<keyword evidence="3 7" id="KW-0808">Transferase</keyword>
<dbReference type="GO" id="GO:0008780">
    <property type="term" value="F:acyl-[acyl-carrier-protein]-UDP-N-acetylglucosamine O-acyltransferase activity"/>
    <property type="evidence" value="ECO:0007669"/>
    <property type="project" value="UniProtKB-UniRule"/>
</dbReference>
<comment type="caution">
    <text evidence="9">The sequence shown here is derived from an EMBL/GenBank/DDBJ whole genome shotgun (WGS) entry which is preliminary data.</text>
</comment>
<dbReference type="GO" id="GO:0005737">
    <property type="term" value="C:cytoplasm"/>
    <property type="evidence" value="ECO:0007669"/>
    <property type="project" value="UniProtKB-SubCell"/>
</dbReference>
<keyword evidence="1 7" id="KW-0444">Lipid biosynthesis</keyword>
<comment type="pathway">
    <text evidence="7">Glycolipid biosynthesis; lipid IV(A) biosynthesis; lipid IV(A) from (3R)-3-hydroxytetradecanoyl-[acyl-carrier-protein] and UDP-N-acetyl-alpha-D-glucosamine: step 1/6.</text>
</comment>
<dbReference type="RefSeq" id="WP_180550966.1">
    <property type="nucleotide sequence ID" value="NZ_JACCKX010000001.1"/>
</dbReference>
<dbReference type="NCBIfam" id="TIGR01852">
    <property type="entry name" value="lipid_A_lpxA"/>
    <property type="match status" value="1"/>
</dbReference>